<dbReference type="Proteomes" id="UP000694398">
    <property type="component" value="Unassembled WGS sequence"/>
</dbReference>
<gene>
    <name evidence="3" type="primary">FAM229B</name>
</gene>
<reference evidence="3" key="2">
    <citation type="submission" date="2025-09" db="UniProtKB">
        <authorList>
            <consortium name="Ensembl"/>
        </authorList>
    </citation>
    <scope>IDENTIFICATION</scope>
</reference>
<comment type="similarity">
    <text evidence="1">Belongs to the FAM229 family.</text>
</comment>
<organism evidence="3 4">
    <name type="scientific">Chinchilla lanigera</name>
    <name type="common">Long-tailed chinchilla</name>
    <name type="synonym">Chinchilla villidera</name>
    <dbReference type="NCBI Taxonomy" id="34839"/>
    <lineage>
        <taxon>Eukaryota</taxon>
        <taxon>Metazoa</taxon>
        <taxon>Chordata</taxon>
        <taxon>Craniata</taxon>
        <taxon>Vertebrata</taxon>
        <taxon>Euteleostomi</taxon>
        <taxon>Mammalia</taxon>
        <taxon>Eutheria</taxon>
        <taxon>Euarchontoglires</taxon>
        <taxon>Glires</taxon>
        <taxon>Rodentia</taxon>
        <taxon>Hystricomorpha</taxon>
        <taxon>Chinchillidae</taxon>
        <taxon>Chinchilla</taxon>
    </lineage>
</organism>
<evidence type="ECO:0000256" key="2">
    <source>
        <dbReference type="SAM" id="MobiDB-lite"/>
    </source>
</evidence>
<protein>
    <submittedName>
        <fullName evidence="3">Family with sequence similarity 229 member B</fullName>
    </submittedName>
</protein>
<dbReference type="Pfam" id="PF14982">
    <property type="entry name" value="UPF0731"/>
    <property type="match status" value="1"/>
</dbReference>
<name>A0A8C2UI29_CHILA</name>
<dbReference type="GeneTree" id="ENSGT00390000017996"/>
<proteinExistence type="inferred from homology"/>
<dbReference type="AlphaFoldDB" id="A0A8C2UI29"/>
<evidence type="ECO:0000256" key="1">
    <source>
        <dbReference type="ARBA" id="ARBA00009958"/>
    </source>
</evidence>
<accession>A0A8C2UI29</accession>
<reference evidence="3" key="1">
    <citation type="submission" date="2025-08" db="UniProtKB">
        <authorList>
            <consortium name="Ensembl"/>
        </authorList>
    </citation>
    <scope>IDENTIFICATION</scope>
</reference>
<dbReference type="Ensembl" id="ENSCLAT00000000472.1">
    <property type="protein sequence ID" value="ENSCLAP00000000443.1"/>
    <property type="gene ID" value="ENSCLAG00000000365.1"/>
</dbReference>
<evidence type="ECO:0000313" key="4">
    <source>
        <dbReference type="Proteomes" id="UP000694398"/>
    </source>
</evidence>
<keyword evidence="4" id="KW-1185">Reference proteome</keyword>
<evidence type="ECO:0000313" key="3">
    <source>
        <dbReference type="Ensembl" id="ENSCLAP00000000443.1"/>
    </source>
</evidence>
<sequence length="68" mass="7384">MVLRFGTQPRRFPVEGGDSPVGRESGLNSSAACDRNEISPNRNLPVCQLRKYVLGIISNSEDAPQVIA</sequence>
<dbReference type="InterPro" id="IPR028025">
    <property type="entry name" value="FAM229"/>
</dbReference>
<feature type="region of interest" description="Disordered" evidence="2">
    <location>
        <begin position="1"/>
        <end position="34"/>
    </location>
</feature>